<evidence type="ECO:0000256" key="3">
    <source>
        <dbReference type="ARBA" id="ARBA00022452"/>
    </source>
</evidence>
<keyword evidence="6 8" id="KW-0472">Membrane</keyword>
<organism evidence="11 12">
    <name type="scientific">Segetibacter aerophilus</name>
    <dbReference type="NCBI Taxonomy" id="670293"/>
    <lineage>
        <taxon>Bacteria</taxon>
        <taxon>Pseudomonadati</taxon>
        <taxon>Bacteroidota</taxon>
        <taxon>Chitinophagia</taxon>
        <taxon>Chitinophagales</taxon>
        <taxon>Chitinophagaceae</taxon>
        <taxon>Segetibacter</taxon>
    </lineage>
</organism>
<evidence type="ECO:0000256" key="4">
    <source>
        <dbReference type="ARBA" id="ARBA00022692"/>
    </source>
</evidence>
<evidence type="ECO:0000313" key="12">
    <source>
        <dbReference type="Proteomes" id="UP000321513"/>
    </source>
</evidence>
<dbReference type="PROSITE" id="PS52016">
    <property type="entry name" value="TONB_DEPENDENT_REC_3"/>
    <property type="match status" value="1"/>
</dbReference>
<evidence type="ECO:0000256" key="9">
    <source>
        <dbReference type="SAM" id="SignalP"/>
    </source>
</evidence>
<dbReference type="Pfam" id="PF07715">
    <property type="entry name" value="Plug"/>
    <property type="match status" value="1"/>
</dbReference>
<comment type="similarity">
    <text evidence="8">Belongs to the TonB-dependent receptor family.</text>
</comment>
<evidence type="ECO:0000259" key="10">
    <source>
        <dbReference type="Pfam" id="PF07715"/>
    </source>
</evidence>
<feature type="domain" description="TonB-dependent receptor plug" evidence="10">
    <location>
        <begin position="280"/>
        <end position="357"/>
    </location>
</feature>
<evidence type="ECO:0000256" key="2">
    <source>
        <dbReference type="ARBA" id="ARBA00022448"/>
    </source>
</evidence>
<keyword evidence="2 8" id="KW-0813">Transport</keyword>
<dbReference type="EMBL" id="BJYT01000008">
    <property type="protein sequence ID" value="GEO10002.1"/>
    <property type="molecule type" value="Genomic_DNA"/>
</dbReference>
<proteinExistence type="inferred from homology"/>
<evidence type="ECO:0000256" key="6">
    <source>
        <dbReference type="ARBA" id="ARBA00023136"/>
    </source>
</evidence>
<dbReference type="Gene3D" id="2.40.170.20">
    <property type="entry name" value="TonB-dependent receptor, beta-barrel domain"/>
    <property type="match status" value="1"/>
</dbReference>
<dbReference type="PANTHER" id="PTHR30069">
    <property type="entry name" value="TONB-DEPENDENT OUTER MEMBRANE RECEPTOR"/>
    <property type="match status" value="1"/>
</dbReference>
<protein>
    <submittedName>
        <fullName evidence="11">TonB-dependent receptor</fullName>
    </submittedName>
</protein>
<dbReference type="InterPro" id="IPR036942">
    <property type="entry name" value="Beta-barrel_TonB_sf"/>
</dbReference>
<dbReference type="GO" id="GO:0009279">
    <property type="term" value="C:cell outer membrane"/>
    <property type="evidence" value="ECO:0007669"/>
    <property type="project" value="UniProtKB-SubCell"/>
</dbReference>
<dbReference type="InterPro" id="IPR039426">
    <property type="entry name" value="TonB-dep_rcpt-like"/>
</dbReference>
<dbReference type="SUPFAM" id="SSF56935">
    <property type="entry name" value="Porins"/>
    <property type="match status" value="1"/>
</dbReference>
<dbReference type="InterPro" id="IPR037066">
    <property type="entry name" value="Plug_dom_sf"/>
</dbReference>
<dbReference type="InterPro" id="IPR008969">
    <property type="entry name" value="CarboxyPept-like_regulatory"/>
</dbReference>
<keyword evidence="5 9" id="KW-0732">Signal</keyword>
<dbReference type="SUPFAM" id="SSF49464">
    <property type="entry name" value="Carboxypeptidase regulatory domain-like"/>
    <property type="match status" value="1"/>
</dbReference>
<keyword evidence="4 8" id="KW-0812">Transmembrane</keyword>
<keyword evidence="7 8" id="KW-0998">Cell outer membrane</keyword>
<dbReference type="Gene3D" id="2.60.40.1120">
    <property type="entry name" value="Carboxypeptidase-like, regulatory domain"/>
    <property type="match status" value="1"/>
</dbReference>
<dbReference type="GO" id="GO:0044718">
    <property type="term" value="P:siderophore transmembrane transport"/>
    <property type="evidence" value="ECO:0007669"/>
    <property type="project" value="TreeGrafter"/>
</dbReference>
<evidence type="ECO:0000313" key="11">
    <source>
        <dbReference type="EMBL" id="GEO10002.1"/>
    </source>
</evidence>
<dbReference type="Gene3D" id="2.170.130.10">
    <property type="entry name" value="TonB-dependent receptor, plug domain"/>
    <property type="match status" value="1"/>
</dbReference>
<feature type="signal peptide" evidence="9">
    <location>
        <begin position="1"/>
        <end position="21"/>
    </location>
</feature>
<dbReference type="OrthoDB" id="9803050at2"/>
<evidence type="ECO:0000256" key="7">
    <source>
        <dbReference type="ARBA" id="ARBA00023237"/>
    </source>
</evidence>
<sequence length="924" mass="103506">MRLFKQILLLCFLLASVTNYAQKTKSELITGAFRSADIDEFVKTIEQQTNYTFYYNRAQFDSFAVTITVTAMPLTELLKTVFQYTDFNASIDNEHHVFLTKGVSIVTTLAAPGSTNRNDSLKNARLSSNQNNGKPIIGAQTFANDKLYQIGVKTPGSNEGTAVVSLYVTSLKTQEPLSQSSIGLDGKDDVATTDSNGMYRLVLSKGRHIVTINSFGKKAARRQLIVYADGLLPVEMEDEIRVLEDVLVSTQRNINVNRAQMGSERLNIKTIKQVPAVFGEADVLRVILTLPGVKSVGEASTGFNVRGGGADQNLILFNDATIYNPSHFFGFFSAFNPEVIKDVELFKSSIPAKYGGRLSSVLNITSREGSKTKYSGTAGVGLLTSRITVEGPIQKDKSSFIFGARTTYANWLLELLPKNSNYRNSAASFYDFNLLLSQKINERNDLYFTGYASKDQFNLNNDTVYGYQNRSLSIKWKHVFNSRLEGAFTTGHDSYKYQNSSEENKINAYKMGFDINQLNLKTDFTYTLDRTHIIDFGLSAVYYKLHPGSFVPVGQESLVTPNVSSPEQAAESAVYINDRYDFSNKFSVSGGIRYSMFNYLGAQNVNVYAAGLPKQESTLINKVSYTPGQVIKTYHGPEVRLSAKYSLTKSFFVKGSYNTLRQYIHMLSNTTAISPTDIWKLSDLNIKPQFGEQFSIGFFKNFGVDSIETSVEVYYKKIQNTLDYRSGAQLVLNPHIETDVINARGKAYGVELMVKKRIGKLNGWMSYTWSRTLLQMNDPNIGTPVNGGKFYPANYDKPHDATVVGNYAINHRFSLSLNLTYSTGRPITLPIGRYYYGGSQRALYSDRNANRIPDYFRTDFSMNIDGNHKVHQLTHNSWTIGVYNLTGRKNPYSVYFTSENGVVNGYKLSIFGSAIPFINYNIRF</sequence>
<evidence type="ECO:0000256" key="1">
    <source>
        <dbReference type="ARBA" id="ARBA00004571"/>
    </source>
</evidence>
<keyword evidence="12" id="KW-1185">Reference proteome</keyword>
<dbReference type="AlphaFoldDB" id="A0A512BDG0"/>
<comment type="subcellular location">
    <subcellularLocation>
        <location evidence="1 8">Cell outer membrane</location>
        <topology evidence="1 8">Multi-pass membrane protein</topology>
    </subcellularLocation>
</comment>
<name>A0A512BDG0_9BACT</name>
<dbReference type="RefSeq" id="WP_147204113.1">
    <property type="nucleotide sequence ID" value="NZ_BJYT01000008.1"/>
</dbReference>
<reference evidence="11 12" key="1">
    <citation type="submission" date="2019-07" db="EMBL/GenBank/DDBJ databases">
        <title>Whole genome shotgun sequence of Segetibacter aerophilus NBRC 106135.</title>
        <authorList>
            <person name="Hosoyama A."/>
            <person name="Uohara A."/>
            <person name="Ohji S."/>
            <person name="Ichikawa N."/>
        </authorList>
    </citation>
    <scope>NUCLEOTIDE SEQUENCE [LARGE SCALE GENOMIC DNA]</scope>
    <source>
        <strain evidence="11 12">NBRC 106135</strain>
    </source>
</reference>
<keyword evidence="11" id="KW-0675">Receptor</keyword>
<dbReference type="PANTHER" id="PTHR30069:SF29">
    <property type="entry name" value="HEMOGLOBIN AND HEMOGLOBIN-HAPTOGLOBIN-BINDING PROTEIN 1-RELATED"/>
    <property type="match status" value="1"/>
</dbReference>
<evidence type="ECO:0000256" key="5">
    <source>
        <dbReference type="ARBA" id="ARBA00022729"/>
    </source>
</evidence>
<accession>A0A512BDG0</accession>
<keyword evidence="3 8" id="KW-1134">Transmembrane beta strand</keyword>
<comment type="caution">
    <text evidence="11">The sequence shown here is derived from an EMBL/GenBank/DDBJ whole genome shotgun (WGS) entry which is preliminary data.</text>
</comment>
<gene>
    <name evidence="11" type="ORF">SAE01_24980</name>
</gene>
<dbReference type="InterPro" id="IPR012910">
    <property type="entry name" value="Plug_dom"/>
</dbReference>
<dbReference type="GO" id="GO:0015344">
    <property type="term" value="F:siderophore uptake transmembrane transporter activity"/>
    <property type="evidence" value="ECO:0007669"/>
    <property type="project" value="TreeGrafter"/>
</dbReference>
<dbReference type="Proteomes" id="UP000321513">
    <property type="component" value="Unassembled WGS sequence"/>
</dbReference>
<evidence type="ECO:0000256" key="8">
    <source>
        <dbReference type="PROSITE-ProRule" id="PRU01360"/>
    </source>
</evidence>
<feature type="chain" id="PRO_5022036353" evidence="9">
    <location>
        <begin position="22"/>
        <end position="924"/>
    </location>
</feature>